<protein>
    <submittedName>
        <fullName evidence="3">Glyoxylase-like metal-dependent hydrolase (Beta-lactamase superfamily II)</fullName>
    </submittedName>
</protein>
<dbReference type="CDD" id="cd16278">
    <property type="entry name" value="metallo-hydrolase-like_MBL-fold"/>
    <property type="match status" value="1"/>
</dbReference>
<feature type="region of interest" description="Disordered" evidence="1">
    <location>
        <begin position="1"/>
        <end position="21"/>
    </location>
</feature>
<dbReference type="InterPro" id="IPR041516">
    <property type="entry name" value="LACTB2_WH"/>
</dbReference>
<evidence type="ECO:0000313" key="4">
    <source>
        <dbReference type="Proteomes" id="UP000253529"/>
    </source>
</evidence>
<reference evidence="3 4" key="1">
    <citation type="submission" date="2018-06" db="EMBL/GenBank/DDBJ databases">
        <title>Genomic Encyclopedia of Type Strains, Phase IV (KMG-IV): sequencing the most valuable type-strain genomes for metagenomic binning, comparative biology and taxonomic classification.</title>
        <authorList>
            <person name="Goeker M."/>
        </authorList>
    </citation>
    <scope>NUCLEOTIDE SEQUENCE [LARGE SCALE GENOMIC DNA]</scope>
    <source>
        <strain evidence="3 4">DSM 24875</strain>
    </source>
</reference>
<dbReference type="Gene3D" id="3.60.15.10">
    <property type="entry name" value="Ribonuclease Z/Hydroxyacylglutathione hydrolase-like"/>
    <property type="match status" value="1"/>
</dbReference>
<dbReference type="PANTHER" id="PTHR23131">
    <property type="entry name" value="ENDORIBONUCLEASE LACTB2"/>
    <property type="match status" value="1"/>
</dbReference>
<gene>
    <name evidence="3" type="ORF">DFR50_101183</name>
</gene>
<dbReference type="InterPro" id="IPR036866">
    <property type="entry name" value="RibonucZ/Hydroxyglut_hydro"/>
</dbReference>
<sequence>MAEDKEPDLFVDPRQSPPREATRLSPLVRRLIAPNASPFTFNGTCTYILGQGAVAVLDPGPDETSHLDAILAAVAGETVATIVVTHTHRDHSALAGRLKQATGARIVGAAPFAPKGDGTGGLDSSHDRAYAPDAVLADGERFEGAGFTLEAVATPGHCANHLCFALGQEQALFSGDHVMAWSTSVIAPPDGSMGAYMASLDKVRAHGERIYWPGHGGPVTEPQRYVRALAHHRRQREVSILTALDAGAATIPELVARVYVGLDPKLVRAAGLSTLAHLEDLAERGIVAGEEADGAARWRRL</sequence>
<feature type="domain" description="Metallo-beta-lactamase" evidence="2">
    <location>
        <begin position="42"/>
        <end position="215"/>
    </location>
</feature>
<dbReference type="AlphaFoldDB" id="A0A366FX16"/>
<dbReference type="InterPro" id="IPR001279">
    <property type="entry name" value="Metallo-B-lactamas"/>
</dbReference>
<dbReference type="GO" id="GO:0016787">
    <property type="term" value="F:hydrolase activity"/>
    <property type="evidence" value="ECO:0007669"/>
    <property type="project" value="UniProtKB-KW"/>
</dbReference>
<dbReference type="Proteomes" id="UP000253529">
    <property type="component" value="Unassembled WGS sequence"/>
</dbReference>
<dbReference type="RefSeq" id="WP_113887301.1">
    <property type="nucleotide sequence ID" value="NZ_QNRK01000001.1"/>
</dbReference>
<organism evidence="3 4">
    <name type="scientific">Roseiarcus fermentans</name>
    <dbReference type="NCBI Taxonomy" id="1473586"/>
    <lineage>
        <taxon>Bacteria</taxon>
        <taxon>Pseudomonadati</taxon>
        <taxon>Pseudomonadota</taxon>
        <taxon>Alphaproteobacteria</taxon>
        <taxon>Hyphomicrobiales</taxon>
        <taxon>Roseiarcaceae</taxon>
        <taxon>Roseiarcus</taxon>
    </lineage>
</organism>
<dbReference type="EMBL" id="QNRK01000001">
    <property type="protein sequence ID" value="RBP18239.1"/>
    <property type="molecule type" value="Genomic_DNA"/>
</dbReference>
<dbReference type="InterPro" id="IPR036388">
    <property type="entry name" value="WH-like_DNA-bd_sf"/>
</dbReference>
<name>A0A366FX16_9HYPH</name>
<evidence type="ECO:0000313" key="3">
    <source>
        <dbReference type="EMBL" id="RBP18239.1"/>
    </source>
</evidence>
<accession>A0A366FX16</accession>
<dbReference type="SMART" id="SM00849">
    <property type="entry name" value="Lactamase_B"/>
    <property type="match status" value="1"/>
</dbReference>
<dbReference type="PANTHER" id="PTHR23131:SF0">
    <property type="entry name" value="ENDORIBONUCLEASE LACTB2"/>
    <property type="match status" value="1"/>
</dbReference>
<dbReference type="InterPro" id="IPR050662">
    <property type="entry name" value="Sec-metab_biosynth-thioest"/>
</dbReference>
<evidence type="ECO:0000259" key="2">
    <source>
        <dbReference type="SMART" id="SM00849"/>
    </source>
</evidence>
<dbReference type="Gene3D" id="1.10.10.10">
    <property type="entry name" value="Winged helix-like DNA-binding domain superfamily/Winged helix DNA-binding domain"/>
    <property type="match status" value="1"/>
</dbReference>
<dbReference type="SUPFAM" id="SSF56281">
    <property type="entry name" value="Metallo-hydrolase/oxidoreductase"/>
    <property type="match status" value="1"/>
</dbReference>
<dbReference type="Pfam" id="PF17778">
    <property type="entry name" value="WHD_BLACT"/>
    <property type="match status" value="1"/>
</dbReference>
<keyword evidence="3" id="KW-0378">Hydrolase</keyword>
<dbReference type="OrthoDB" id="9788263at2"/>
<proteinExistence type="predicted"/>
<comment type="caution">
    <text evidence="3">The sequence shown here is derived from an EMBL/GenBank/DDBJ whole genome shotgun (WGS) entry which is preliminary data.</text>
</comment>
<keyword evidence="4" id="KW-1185">Reference proteome</keyword>
<evidence type="ECO:0000256" key="1">
    <source>
        <dbReference type="SAM" id="MobiDB-lite"/>
    </source>
</evidence>
<dbReference type="Pfam" id="PF00753">
    <property type="entry name" value="Lactamase_B"/>
    <property type="match status" value="1"/>
</dbReference>